<dbReference type="EMBL" id="KZ308619">
    <property type="protein sequence ID" value="KAG8232449.1"/>
    <property type="molecule type" value="Genomic_DNA"/>
</dbReference>
<reference evidence="2" key="2">
    <citation type="submission" date="2017-10" db="EMBL/GenBank/DDBJ databases">
        <title>Ladona fulva Genome sequencing and assembly.</title>
        <authorList>
            <person name="Murali S."/>
            <person name="Richards S."/>
            <person name="Bandaranaike D."/>
            <person name="Bellair M."/>
            <person name="Blankenburg K."/>
            <person name="Chao H."/>
            <person name="Dinh H."/>
            <person name="Doddapaneni H."/>
            <person name="Dugan-Rocha S."/>
            <person name="Elkadiri S."/>
            <person name="Gnanaolivu R."/>
            <person name="Hernandez B."/>
            <person name="Skinner E."/>
            <person name="Javaid M."/>
            <person name="Lee S."/>
            <person name="Li M."/>
            <person name="Ming W."/>
            <person name="Munidasa M."/>
            <person name="Muniz J."/>
            <person name="Nguyen L."/>
            <person name="Hughes D."/>
            <person name="Osuji N."/>
            <person name="Pu L.-L."/>
            <person name="Puazo M."/>
            <person name="Qu C."/>
            <person name="Quiroz J."/>
            <person name="Raj R."/>
            <person name="Weissenberger G."/>
            <person name="Xin Y."/>
            <person name="Zou X."/>
            <person name="Han Y."/>
            <person name="Worley K."/>
            <person name="Muzny D."/>
            <person name="Gibbs R."/>
        </authorList>
    </citation>
    <scope>NUCLEOTIDE SEQUENCE</scope>
    <source>
        <strain evidence="2">Sampled in the wild</strain>
    </source>
</reference>
<feature type="region of interest" description="Disordered" evidence="1">
    <location>
        <begin position="1"/>
        <end position="134"/>
    </location>
</feature>
<feature type="compositionally biased region" description="Polar residues" evidence="1">
    <location>
        <begin position="1"/>
        <end position="18"/>
    </location>
</feature>
<sequence length="134" mass="15155">MFSSNMSNVPNQNGTGLEQQFAGLDLQGGHQRSGRYIPPHLRQKLGGEYRSEGQDFGVYDNREQNYRSYNYSRGNQGRGNDYGSNYLPKKGGYPDQQSEWPNVGESQAPQYDQRSPPPLNGVDSWGGDRDGYRR</sequence>
<dbReference type="AlphaFoldDB" id="A0A8K0KC54"/>
<protein>
    <submittedName>
        <fullName evidence="2">Uncharacterized protein</fullName>
    </submittedName>
</protein>
<evidence type="ECO:0000313" key="2">
    <source>
        <dbReference type="EMBL" id="KAG8232449.1"/>
    </source>
</evidence>
<reference evidence="2" key="1">
    <citation type="submission" date="2013-04" db="EMBL/GenBank/DDBJ databases">
        <authorList>
            <person name="Qu J."/>
            <person name="Murali S.C."/>
            <person name="Bandaranaike D."/>
            <person name="Bellair M."/>
            <person name="Blankenburg K."/>
            <person name="Chao H."/>
            <person name="Dinh H."/>
            <person name="Doddapaneni H."/>
            <person name="Downs B."/>
            <person name="Dugan-Rocha S."/>
            <person name="Elkadiri S."/>
            <person name="Gnanaolivu R.D."/>
            <person name="Hernandez B."/>
            <person name="Javaid M."/>
            <person name="Jayaseelan J.C."/>
            <person name="Lee S."/>
            <person name="Li M."/>
            <person name="Ming W."/>
            <person name="Munidasa M."/>
            <person name="Muniz J."/>
            <person name="Nguyen L."/>
            <person name="Ongeri F."/>
            <person name="Osuji N."/>
            <person name="Pu L.-L."/>
            <person name="Puazo M."/>
            <person name="Qu C."/>
            <person name="Quiroz J."/>
            <person name="Raj R."/>
            <person name="Weissenberger G."/>
            <person name="Xin Y."/>
            <person name="Zou X."/>
            <person name="Han Y."/>
            <person name="Richards S."/>
            <person name="Worley K."/>
            <person name="Muzny D."/>
            <person name="Gibbs R."/>
        </authorList>
    </citation>
    <scope>NUCLEOTIDE SEQUENCE</scope>
    <source>
        <strain evidence="2">Sampled in the wild</strain>
    </source>
</reference>
<dbReference type="OrthoDB" id="7462788at2759"/>
<feature type="compositionally biased region" description="Polar residues" evidence="1">
    <location>
        <begin position="95"/>
        <end position="113"/>
    </location>
</feature>
<organism evidence="2 3">
    <name type="scientific">Ladona fulva</name>
    <name type="common">Scarce chaser dragonfly</name>
    <name type="synonym">Libellula fulva</name>
    <dbReference type="NCBI Taxonomy" id="123851"/>
    <lineage>
        <taxon>Eukaryota</taxon>
        <taxon>Metazoa</taxon>
        <taxon>Ecdysozoa</taxon>
        <taxon>Arthropoda</taxon>
        <taxon>Hexapoda</taxon>
        <taxon>Insecta</taxon>
        <taxon>Pterygota</taxon>
        <taxon>Palaeoptera</taxon>
        <taxon>Odonata</taxon>
        <taxon>Epiprocta</taxon>
        <taxon>Anisoptera</taxon>
        <taxon>Libelluloidea</taxon>
        <taxon>Libellulidae</taxon>
        <taxon>Ladona</taxon>
    </lineage>
</organism>
<feature type="non-terminal residue" evidence="2">
    <location>
        <position position="134"/>
    </location>
</feature>
<feature type="compositionally biased region" description="Polar residues" evidence="1">
    <location>
        <begin position="66"/>
        <end position="75"/>
    </location>
</feature>
<dbReference type="Proteomes" id="UP000792457">
    <property type="component" value="Unassembled WGS sequence"/>
</dbReference>
<accession>A0A8K0KC54</accession>
<evidence type="ECO:0000313" key="3">
    <source>
        <dbReference type="Proteomes" id="UP000792457"/>
    </source>
</evidence>
<evidence type="ECO:0000256" key="1">
    <source>
        <dbReference type="SAM" id="MobiDB-lite"/>
    </source>
</evidence>
<proteinExistence type="predicted"/>
<keyword evidence="3" id="KW-1185">Reference proteome</keyword>
<comment type="caution">
    <text evidence="2">The sequence shown here is derived from an EMBL/GenBank/DDBJ whole genome shotgun (WGS) entry which is preliminary data.</text>
</comment>
<name>A0A8K0KC54_LADFU</name>
<gene>
    <name evidence="2" type="ORF">J437_LFUL012373</name>
</gene>